<dbReference type="GO" id="GO:0003777">
    <property type="term" value="F:microtubule motor activity"/>
    <property type="evidence" value="ECO:0007669"/>
    <property type="project" value="InterPro"/>
</dbReference>
<evidence type="ECO:0000256" key="6">
    <source>
        <dbReference type="ARBA" id="ARBA00022737"/>
    </source>
</evidence>
<protein>
    <recommendedName>
        <fullName evidence="14">Kinesin-like protein</fullName>
    </recommendedName>
</protein>
<sequence>MGTGFDVNIIEEEQGIISRAVKHLFKSIEEKKHIAIKNGLPPPDFKVNAQFLELYNEEVLDLFDTTRDIDAKSKKSNIRIHEDSTGGIYTVGVTTRTVNTESEVIFIFPLFLPLFQMMQCLKLGALSRTTASTQMNVQSSRSHAIFTIHVCQTRVCPQIDADNATDNKIISESAQMNEFETLTAKFHFVDLAGSERLKRTGATGERAKEGISINCGLLALGNVISALGDKSKRATHVPYRDSKLTRLLQDSLGGNSQTIMIACVSPSDRDFMETLNTLKYANRARNIKNKVMVNQDRASQQINALRSEITRLQMELMEYKTGKRIIDEEGVESINDMFHENAMLQTENNNLRVRIKAMQETVDALRSRITQLVSDQANHVLARAGEGNEEISNMIHSYIKEIEDLRAKLLESEAVNENLRKNLTRATARAPYFSGSSTFSPTILSSDKETIEIIDLAKKDLEKLKRKEKRKKKSVAGKEDNTDTDQEKKEEKGVSERENNELEVEESQEVSDHEEEEEEEEEEEDDIEGGESSDESDSESDEKANYQADLANITCEIAIKQKLIDELENSQKRLQTLKKQYEEKLMMLQHKIRDTQLERDQVLQNLGSVESYSEEKAKKVRSEYEKKLQAMNKELQRLQAAQKEHARLLKNQSQYEKQLKKLQQDVMEMKKTK</sequence>
<dbReference type="PRINTS" id="PR00380">
    <property type="entry name" value="KINESINHEAVY"/>
</dbReference>
<dbReference type="InterPro" id="IPR027640">
    <property type="entry name" value="Kinesin-like_fam"/>
</dbReference>
<dbReference type="Pfam" id="PF25764">
    <property type="entry name" value="KIF21A_4th"/>
    <property type="match status" value="1"/>
</dbReference>
<reference evidence="18" key="1">
    <citation type="submission" date="2017-12" db="EMBL/GenBank/DDBJ databases">
        <title>High-resolution comparative analysis of great ape genomes.</title>
        <authorList>
            <person name="Pollen A."/>
            <person name="Hastie A."/>
            <person name="Hormozdiari F."/>
            <person name="Dougherty M."/>
            <person name="Liu R."/>
            <person name="Chaisson M."/>
            <person name="Hoppe E."/>
            <person name="Hill C."/>
            <person name="Pang A."/>
            <person name="Hillier L."/>
            <person name="Baker C."/>
            <person name="Armstrong J."/>
            <person name="Shendure J."/>
            <person name="Paten B."/>
            <person name="Wilson R."/>
            <person name="Chao H."/>
            <person name="Schneider V."/>
            <person name="Ventura M."/>
            <person name="Kronenberg Z."/>
            <person name="Murali S."/>
            <person name="Gordon D."/>
            <person name="Cantsilieris S."/>
            <person name="Munson K."/>
            <person name="Nelson B."/>
            <person name="Raja A."/>
            <person name="Underwood J."/>
            <person name="Diekhans M."/>
            <person name="Fiddes I."/>
            <person name="Haussler D."/>
            <person name="Eichler E."/>
        </authorList>
    </citation>
    <scope>NUCLEOTIDE SEQUENCE [LARGE SCALE GENOMIC DNA]</scope>
    <source>
        <strain evidence="18">Susie</strain>
    </source>
</reference>
<feature type="domain" description="Kinesin motor" evidence="17">
    <location>
        <begin position="1"/>
        <end position="287"/>
    </location>
</feature>
<dbReference type="AlphaFoldDB" id="A0A2J8WCC2"/>
<evidence type="ECO:0000256" key="15">
    <source>
        <dbReference type="SAM" id="Coils"/>
    </source>
</evidence>
<keyword evidence="6" id="KW-0677">Repeat</keyword>
<dbReference type="GO" id="GO:0007018">
    <property type="term" value="P:microtubule-based movement"/>
    <property type="evidence" value="ECO:0007669"/>
    <property type="project" value="InterPro"/>
</dbReference>
<dbReference type="GO" id="GO:0008017">
    <property type="term" value="F:microtubule binding"/>
    <property type="evidence" value="ECO:0007669"/>
    <property type="project" value="InterPro"/>
</dbReference>
<dbReference type="GO" id="GO:0007052">
    <property type="term" value="P:mitotic spindle organization"/>
    <property type="evidence" value="ECO:0007669"/>
    <property type="project" value="TreeGrafter"/>
</dbReference>
<name>A0A2J8WCC2_PONAB</name>
<dbReference type="GO" id="GO:0005875">
    <property type="term" value="C:microtubule associated complex"/>
    <property type="evidence" value="ECO:0007669"/>
    <property type="project" value="TreeGrafter"/>
</dbReference>
<gene>
    <name evidence="18" type="ORF">CR201_G0011581</name>
</gene>
<evidence type="ECO:0000256" key="11">
    <source>
        <dbReference type="ARBA" id="ARBA00023212"/>
    </source>
</evidence>
<keyword evidence="9 15" id="KW-0175">Coiled coil</keyword>
<dbReference type="Pfam" id="PF23204">
    <property type="entry name" value="KIF21A_2nd"/>
    <property type="match status" value="1"/>
</dbReference>
<dbReference type="GO" id="GO:0005524">
    <property type="term" value="F:ATP binding"/>
    <property type="evidence" value="ECO:0007669"/>
    <property type="project" value="UniProtKB-KW"/>
</dbReference>
<evidence type="ECO:0000256" key="1">
    <source>
        <dbReference type="ARBA" id="ARBA00004245"/>
    </source>
</evidence>
<dbReference type="SUPFAM" id="SSF52540">
    <property type="entry name" value="P-loop containing nucleoside triphosphate hydrolases"/>
    <property type="match status" value="1"/>
</dbReference>
<keyword evidence="4" id="KW-0853">WD repeat</keyword>
<keyword evidence="12" id="KW-0966">Cell projection</keyword>
<keyword evidence="5 14" id="KW-0493">Microtubule</keyword>
<dbReference type="PANTHER" id="PTHR47969">
    <property type="entry name" value="CHROMOSOME-ASSOCIATED KINESIN KIF4A-RELATED"/>
    <property type="match status" value="1"/>
</dbReference>
<comment type="caution">
    <text evidence="13">Lacks conserved residue(s) required for the propagation of feature annotation.</text>
</comment>
<dbReference type="Gene3D" id="3.40.850.10">
    <property type="entry name" value="Kinesin motor domain"/>
    <property type="match status" value="1"/>
</dbReference>
<accession>A0A2J8WCC2</accession>
<dbReference type="PROSITE" id="PS50067">
    <property type="entry name" value="KINESIN_MOTOR_2"/>
    <property type="match status" value="1"/>
</dbReference>
<evidence type="ECO:0000256" key="8">
    <source>
        <dbReference type="ARBA" id="ARBA00022840"/>
    </source>
</evidence>
<evidence type="ECO:0000256" key="12">
    <source>
        <dbReference type="ARBA" id="ARBA00023273"/>
    </source>
</evidence>
<feature type="coiled-coil region" evidence="15">
    <location>
        <begin position="295"/>
        <end position="429"/>
    </location>
</feature>
<dbReference type="GO" id="GO:0051231">
    <property type="term" value="P:spindle elongation"/>
    <property type="evidence" value="ECO:0007669"/>
    <property type="project" value="TreeGrafter"/>
</dbReference>
<comment type="caution">
    <text evidence="18">The sequence shown here is derived from an EMBL/GenBank/DDBJ whole genome shotgun (WGS) entry which is preliminary data.</text>
</comment>
<keyword evidence="7 14" id="KW-0547">Nucleotide-binding</keyword>
<keyword evidence="11" id="KW-0206">Cytoskeleton</keyword>
<dbReference type="InterPro" id="IPR019821">
    <property type="entry name" value="Kinesin_motor_CS"/>
</dbReference>
<evidence type="ECO:0000259" key="17">
    <source>
        <dbReference type="PROSITE" id="PS50067"/>
    </source>
</evidence>
<evidence type="ECO:0000256" key="9">
    <source>
        <dbReference type="ARBA" id="ARBA00023054"/>
    </source>
</evidence>
<dbReference type="EMBL" id="NDHI03003395">
    <property type="protein sequence ID" value="PNJ67413.1"/>
    <property type="molecule type" value="Genomic_DNA"/>
</dbReference>
<keyword evidence="8 14" id="KW-0067">ATP-binding</keyword>
<dbReference type="PANTHER" id="PTHR47969:SF31">
    <property type="entry name" value="KINESIN FAMILY MEMBER 21A"/>
    <property type="match status" value="1"/>
</dbReference>
<keyword evidence="10 14" id="KW-0505">Motor protein</keyword>
<evidence type="ECO:0000256" key="5">
    <source>
        <dbReference type="ARBA" id="ARBA00022701"/>
    </source>
</evidence>
<evidence type="ECO:0000256" key="13">
    <source>
        <dbReference type="PROSITE-ProRule" id="PRU00283"/>
    </source>
</evidence>
<evidence type="ECO:0000256" key="2">
    <source>
        <dbReference type="ARBA" id="ARBA00004316"/>
    </source>
</evidence>
<evidence type="ECO:0000256" key="14">
    <source>
        <dbReference type="RuleBase" id="RU000394"/>
    </source>
</evidence>
<evidence type="ECO:0000256" key="16">
    <source>
        <dbReference type="SAM" id="MobiDB-lite"/>
    </source>
</evidence>
<comment type="subcellular location">
    <subcellularLocation>
        <location evidence="2">Cell projection</location>
    </subcellularLocation>
    <subcellularLocation>
        <location evidence="1">Cytoplasm</location>
        <location evidence="1">Cytoskeleton</location>
    </subcellularLocation>
</comment>
<dbReference type="InterPro" id="IPR027417">
    <property type="entry name" value="P-loop_NTPase"/>
</dbReference>
<evidence type="ECO:0000256" key="4">
    <source>
        <dbReference type="ARBA" id="ARBA00022574"/>
    </source>
</evidence>
<dbReference type="GO" id="GO:0042995">
    <property type="term" value="C:cell projection"/>
    <property type="evidence" value="ECO:0007669"/>
    <property type="project" value="UniProtKB-SubCell"/>
</dbReference>
<dbReference type="PROSITE" id="PS00411">
    <property type="entry name" value="KINESIN_MOTOR_1"/>
    <property type="match status" value="1"/>
</dbReference>
<dbReference type="InterPro" id="IPR001752">
    <property type="entry name" value="Kinesin_motor_dom"/>
</dbReference>
<comment type="similarity">
    <text evidence="13 14">Belongs to the TRAFAC class myosin-kinesin ATPase superfamily. Kinesin family.</text>
</comment>
<dbReference type="SMART" id="SM00129">
    <property type="entry name" value="KISc"/>
    <property type="match status" value="1"/>
</dbReference>
<evidence type="ECO:0000256" key="3">
    <source>
        <dbReference type="ARBA" id="ARBA00022490"/>
    </source>
</evidence>
<evidence type="ECO:0000313" key="18">
    <source>
        <dbReference type="EMBL" id="PNJ67413.1"/>
    </source>
</evidence>
<dbReference type="FunFam" id="3.40.850.10:FF:000011">
    <property type="entry name" value="Kinesin family member 21A"/>
    <property type="match status" value="1"/>
</dbReference>
<evidence type="ECO:0000256" key="7">
    <source>
        <dbReference type="ARBA" id="ARBA00022741"/>
    </source>
</evidence>
<dbReference type="GO" id="GO:0005874">
    <property type="term" value="C:microtubule"/>
    <property type="evidence" value="ECO:0007669"/>
    <property type="project" value="UniProtKB-KW"/>
</dbReference>
<evidence type="ECO:0000256" key="10">
    <source>
        <dbReference type="ARBA" id="ARBA00023175"/>
    </source>
</evidence>
<dbReference type="Pfam" id="PF00225">
    <property type="entry name" value="Kinesin"/>
    <property type="match status" value="1"/>
</dbReference>
<organism evidence="18">
    <name type="scientific">Pongo abelii</name>
    <name type="common">Sumatran orangutan</name>
    <name type="synonym">Pongo pygmaeus abelii</name>
    <dbReference type="NCBI Taxonomy" id="9601"/>
    <lineage>
        <taxon>Eukaryota</taxon>
        <taxon>Metazoa</taxon>
        <taxon>Chordata</taxon>
        <taxon>Craniata</taxon>
        <taxon>Vertebrata</taxon>
        <taxon>Euteleostomi</taxon>
        <taxon>Mammalia</taxon>
        <taxon>Eutheria</taxon>
        <taxon>Euarchontoglires</taxon>
        <taxon>Primates</taxon>
        <taxon>Haplorrhini</taxon>
        <taxon>Catarrhini</taxon>
        <taxon>Hominidae</taxon>
        <taxon>Pongo</taxon>
    </lineage>
</organism>
<feature type="compositionally biased region" description="Basic and acidic residues" evidence="16">
    <location>
        <begin position="476"/>
        <end position="500"/>
    </location>
</feature>
<keyword evidence="3" id="KW-0963">Cytoplasm</keyword>
<feature type="non-terminal residue" evidence="18">
    <location>
        <position position="673"/>
    </location>
</feature>
<feature type="region of interest" description="Disordered" evidence="16">
    <location>
        <begin position="468"/>
        <end position="544"/>
    </location>
</feature>
<dbReference type="InterPro" id="IPR036961">
    <property type="entry name" value="Kinesin_motor_dom_sf"/>
</dbReference>
<dbReference type="InterPro" id="IPR056533">
    <property type="entry name" value="KIF21A/B_hel_1"/>
</dbReference>
<proteinExistence type="inferred from homology"/>
<feature type="compositionally biased region" description="Acidic residues" evidence="16">
    <location>
        <begin position="501"/>
        <end position="540"/>
    </location>
</feature>